<dbReference type="Pfam" id="PF00041">
    <property type="entry name" value="fn3"/>
    <property type="match status" value="3"/>
</dbReference>
<organism evidence="6 7">
    <name type="scientific">Auraticoccus cholistanensis</name>
    <dbReference type="NCBI Taxonomy" id="2656650"/>
    <lineage>
        <taxon>Bacteria</taxon>
        <taxon>Bacillati</taxon>
        <taxon>Actinomycetota</taxon>
        <taxon>Actinomycetes</taxon>
        <taxon>Propionibacteriales</taxon>
        <taxon>Propionibacteriaceae</taxon>
        <taxon>Auraticoccus</taxon>
    </lineage>
</organism>
<dbReference type="InterPro" id="IPR013783">
    <property type="entry name" value="Ig-like_fold"/>
</dbReference>
<dbReference type="Pfam" id="PF17963">
    <property type="entry name" value="Big_9"/>
    <property type="match status" value="8"/>
</dbReference>
<dbReference type="Gene3D" id="2.60.40.10">
    <property type="entry name" value="Immunoglobulins"/>
    <property type="match status" value="4"/>
</dbReference>
<feature type="domain" description="Fibronectin type-III" evidence="5">
    <location>
        <begin position="1488"/>
        <end position="1580"/>
    </location>
</feature>
<gene>
    <name evidence="6" type="ORF">GC722_04395</name>
</gene>
<comment type="caution">
    <text evidence="6">The sequence shown here is derived from an EMBL/GenBank/DDBJ whole genome shotgun (WGS) entry which is preliminary data.</text>
</comment>
<feature type="region of interest" description="Disordered" evidence="4">
    <location>
        <begin position="1650"/>
        <end position="1685"/>
    </location>
</feature>
<feature type="region of interest" description="Disordered" evidence="4">
    <location>
        <begin position="1561"/>
        <end position="1590"/>
    </location>
</feature>
<dbReference type="GO" id="GO:0016798">
    <property type="term" value="F:hydrolase activity, acting on glycosyl bonds"/>
    <property type="evidence" value="ECO:0007669"/>
    <property type="project" value="UniProtKB-KW"/>
</dbReference>
<evidence type="ECO:0000313" key="7">
    <source>
        <dbReference type="Proteomes" id="UP000435304"/>
    </source>
</evidence>
<dbReference type="Proteomes" id="UP000435304">
    <property type="component" value="Unassembled WGS sequence"/>
</dbReference>
<keyword evidence="2" id="KW-0326">Glycosidase</keyword>
<feature type="compositionally biased region" description="Low complexity" evidence="4">
    <location>
        <begin position="1669"/>
        <end position="1685"/>
    </location>
</feature>
<evidence type="ECO:0000256" key="3">
    <source>
        <dbReference type="ARBA" id="ARBA00023326"/>
    </source>
</evidence>
<keyword evidence="7" id="KW-1185">Reference proteome</keyword>
<feature type="domain" description="Fibronectin type-III" evidence="5">
    <location>
        <begin position="1581"/>
        <end position="1671"/>
    </location>
</feature>
<sequence length="2042" mass="213926">MAAPRTTAVLRRLRPGRSTRRFLRRSWSAALVGVLAVALVVGAAVARGYPAADLRLNDGSVWVVNQTLRLAGKLNKQIDELETSTQMINRDFDLWQDEETVLTRDNVTSQLVQIDPTTSAVATPVILPGEAVVSMNETRVAVVDRPSGRAWTRPVADVFGIDFVKAKADLDLGPGGTAVVTAAGDTIGLSAARNELVRVPAGGVPEGEDPEVVPLPAPLGQPLDVELSAVGDRAVLLDRSAGTIWREGSDPVTVPAARGARLQAASEGGTRTSEHAVEAVLATAEGLQGLSDDQLVPLAPGASGTPVQPVVVEGCAYGAFTSGERARVGFACERTAPVVAEVPQWTGGELSWRVNRDVVVLNDEADGNIWLPTENMELIKGWDKVTPPKPDQGDESENEDVVEKVSPERTGPNRKPTAVDDALAVRAGRSTLIPIIENDSDPDGDILTVQGPPEVSGGASLQLVRGGTAVQVTVPADAPPRLSFSYTVSDGRGGEDSAQVSLDVRSADQAASNEAPQPKPDTEPLMVSLGGEATRRVLLDWRDPEGDDLVLLDARAPGDDEVTFTPDGTLTFVDVGKDEGRKEVEVTVSDGLAETTGTLVVDARDDGDVPPQANGDFLSVAAGEDVLVRPMENDTGEDVSLATVQTQVENARISVDYPDGSFTFRSDVPGTYYVGYIITNRKTSFGVVRVDVLERGEQSPPVATRDVALLPAGGSVLVDPLANDEDPDDDVLVIQSVESDPRLRMKLINRQMLEVTAVTTPDQPISVAYTVSDGAHSVTGTLVVVPTEAPPSSRPDAQPDTLTVRAGDVGSVRVLANDTSPAGLELTVDPELPEVSGGQAWVSGENVRFAAPTVAGEYRVVYEIRDSAGQTASASIRIDVIAGEVENTPPEPELVTGRVLAGSVGRLLIPLDDIDPEGDSVRLLGVDSGPSKGRLVAVDEAWLEYEAYPDATGTDSFTYAVTDARGARAVGEIRVGVVPRSARNTPPLAVQDEVTVKPGDTVRVAALANDSDPDGDPFGYADEPLAFATDARLVDDTIEFVAPDREGTTAGQYTVADTRNAQGVGDVVITVDGDAPDMAPVARDDVDTAADVVTKEQIDVPVLRNDFDPDGPTGELVVSVTEDESVPEEERAVVAGQNLRVTIGAQMRRIRYQVTDADGMTASAVVTVPGRADAVPALRPDVVPQEVVAGEPLRLDIGDFVLGTQGRDVQLTSEERIWASNGAPAAVDEQTVQFTAPVEYDGPAAIIFEVTDGDDSTDPDGRTAVLTVPITVLPAPEAPTEEDEEPVEPNAAPEVLPVTLNVGAGEEPETIDLARSASDPDGDPLDFGELQGQAPEGVEVQQSGSRVTASAALDVAPGTTARFTVTVDDGQGGTADLEVDLVVLASSEPPPRAVDDAVPDAVQGETSQVSVLDNDANPFPDEPLTVVSVVVESGSGSADISGSTVAVTPDDTFVGSMVVRYVVEDATRSTERRSEARIRLTVKGVPGRPGVPRVDEVGDRQARVTFTAPPDNGEPISGYTVTGSGSNGQSVEQECPATTCTITGLTNDVRYTFTVVATNAIGDSEPSGTSAEIRPDVRPGKPGTPQTEFGDQQIDLSWTPAPTRGSAVTQYVVELTGPQGRQQREVAGGTTSYTWSGLQNGSSYRFRVQARNKAPEPSDWSGQSRAEVPAGKPAPAQAVQAQDAGGNLGRKVRVSWQPSPDPNGDAVSAYTVYANGSRVAEVGGGTTSTDVDLNNGTEYTFTVSATNKAGEGEPSAPSPAITPYGAPDTPPAPQLSEGDGSVGLTWQPGKTNGAPVSANEVRINSGAAAGLSSNPQNFPATNGQTYRAEVRSCSQGKCSGWSPASNAATPYGKPIISQLVARANGDRAGYYEWAVQGNGDGANLRVDVRPEGGRQVRDASGSQNVSGLEYETTYTITVTAENRRGQVQQSAQFRTNNRPPPPSLEVFAGDISPRCENTGSTNRCRWIGAQLRNFEPGSTVRCVPTESGAFTGRDVRISSDGTARVPGQGPYGSANNLGFWGYDRKPAAKCGNTTGGGSGPWP</sequence>
<dbReference type="PANTHER" id="PTHR13817">
    <property type="entry name" value="TITIN"/>
    <property type="match status" value="1"/>
</dbReference>
<dbReference type="CDD" id="cd00063">
    <property type="entry name" value="FN3"/>
    <property type="match status" value="3"/>
</dbReference>
<keyword evidence="1" id="KW-0677">Repeat</keyword>
<dbReference type="InterPro" id="IPR050964">
    <property type="entry name" value="Striated_Muscle_Regulatory"/>
</dbReference>
<keyword evidence="2" id="KW-0378">Hydrolase</keyword>
<dbReference type="SMART" id="SM00060">
    <property type="entry name" value="FN3"/>
    <property type="match status" value="4"/>
</dbReference>
<dbReference type="PROSITE" id="PS50853">
    <property type="entry name" value="FN3"/>
    <property type="match status" value="3"/>
</dbReference>
<proteinExistence type="predicted"/>
<evidence type="ECO:0000256" key="2">
    <source>
        <dbReference type="ARBA" id="ARBA00023295"/>
    </source>
</evidence>
<protein>
    <recommendedName>
        <fullName evidence="5">Fibronectin type-III domain-containing protein</fullName>
    </recommendedName>
</protein>
<keyword evidence="3" id="KW-0624">Polysaccharide degradation</keyword>
<feature type="region of interest" description="Disordered" evidence="4">
    <location>
        <begin position="1746"/>
        <end position="1797"/>
    </location>
</feature>
<dbReference type="GO" id="GO:0000272">
    <property type="term" value="P:polysaccharide catabolic process"/>
    <property type="evidence" value="ECO:0007669"/>
    <property type="project" value="UniProtKB-KW"/>
</dbReference>
<name>A0A6A9UUE5_9ACTN</name>
<dbReference type="InterPro" id="IPR036116">
    <property type="entry name" value="FN3_sf"/>
</dbReference>
<evidence type="ECO:0000313" key="6">
    <source>
        <dbReference type="EMBL" id="MVA75272.1"/>
    </source>
</evidence>
<dbReference type="PANTHER" id="PTHR13817:SF73">
    <property type="entry name" value="FIBRONECTIN TYPE-III DOMAIN-CONTAINING PROTEIN"/>
    <property type="match status" value="1"/>
</dbReference>
<accession>A0A6A9UUE5</accession>
<dbReference type="RefSeq" id="WP_156608276.1">
    <property type="nucleotide sequence ID" value="NZ_WPCU01000004.1"/>
</dbReference>
<evidence type="ECO:0000256" key="1">
    <source>
        <dbReference type="ARBA" id="ARBA00022737"/>
    </source>
</evidence>
<dbReference type="EMBL" id="WPCU01000004">
    <property type="protein sequence ID" value="MVA75272.1"/>
    <property type="molecule type" value="Genomic_DNA"/>
</dbReference>
<evidence type="ECO:0000259" key="5">
    <source>
        <dbReference type="PROSITE" id="PS50853"/>
    </source>
</evidence>
<dbReference type="SUPFAM" id="SSF49265">
    <property type="entry name" value="Fibronectin type III"/>
    <property type="match status" value="2"/>
</dbReference>
<dbReference type="InterPro" id="IPR003961">
    <property type="entry name" value="FN3_dom"/>
</dbReference>
<feature type="region of interest" description="Disordered" evidence="4">
    <location>
        <begin position="504"/>
        <end position="526"/>
    </location>
</feature>
<feature type="domain" description="Fibronectin type-III" evidence="5">
    <location>
        <begin position="1675"/>
        <end position="1765"/>
    </location>
</feature>
<feature type="region of interest" description="Disordered" evidence="4">
    <location>
        <begin position="384"/>
        <end position="422"/>
    </location>
</feature>
<dbReference type="Gene3D" id="2.60.40.2810">
    <property type="match status" value="1"/>
</dbReference>
<keyword evidence="3" id="KW-0119">Carbohydrate metabolism</keyword>
<evidence type="ECO:0000256" key="4">
    <source>
        <dbReference type="SAM" id="MobiDB-lite"/>
    </source>
</evidence>
<reference evidence="6 7" key="1">
    <citation type="submission" date="2019-12" db="EMBL/GenBank/DDBJ databases">
        <title>Auraticoccus cholistani sp. nov., an actinomycete isolated from soil of Cholistan desert.</title>
        <authorList>
            <person name="Cheema M.T."/>
        </authorList>
    </citation>
    <scope>NUCLEOTIDE SEQUENCE [LARGE SCALE GENOMIC DNA]</scope>
    <source>
        <strain evidence="6 7">F435</strain>
    </source>
</reference>